<dbReference type="Proteomes" id="UP000277766">
    <property type="component" value="Unassembled WGS sequence"/>
</dbReference>
<organism evidence="2 3">
    <name type="scientific">Deinococcus radiophilus</name>
    <dbReference type="NCBI Taxonomy" id="32062"/>
    <lineage>
        <taxon>Bacteria</taxon>
        <taxon>Thermotogati</taxon>
        <taxon>Deinococcota</taxon>
        <taxon>Deinococci</taxon>
        <taxon>Deinococcales</taxon>
        <taxon>Deinococcaceae</taxon>
        <taxon>Deinococcus</taxon>
    </lineage>
</organism>
<keyword evidence="3" id="KW-1185">Reference proteome</keyword>
<protein>
    <submittedName>
        <fullName evidence="2">Uncharacterized protein</fullName>
    </submittedName>
</protein>
<reference evidence="2 3" key="1">
    <citation type="submission" date="2018-12" db="EMBL/GenBank/DDBJ databases">
        <title>Deinococcus radiophilus ATCC 27603 genome sequencing and assembly.</title>
        <authorList>
            <person name="Maclea K.S."/>
            <person name="Maynard C.R."/>
        </authorList>
    </citation>
    <scope>NUCLEOTIDE SEQUENCE [LARGE SCALE GENOMIC DNA]</scope>
    <source>
        <strain evidence="2 3">ATCC 27603</strain>
    </source>
</reference>
<evidence type="ECO:0000313" key="2">
    <source>
        <dbReference type="EMBL" id="RTR21871.1"/>
    </source>
</evidence>
<evidence type="ECO:0000313" key="3">
    <source>
        <dbReference type="Proteomes" id="UP000277766"/>
    </source>
</evidence>
<dbReference type="RefSeq" id="WP_126353450.1">
    <property type="nucleotide sequence ID" value="NZ_CP086384.1"/>
</dbReference>
<keyword evidence="1" id="KW-1133">Transmembrane helix</keyword>
<keyword evidence="1" id="KW-0812">Transmembrane</keyword>
<dbReference type="EMBL" id="RXPE01000047">
    <property type="protein sequence ID" value="RTR21871.1"/>
    <property type="molecule type" value="Genomic_DNA"/>
</dbReference>
<evidence type="ECO:0000256" key="1">
    <source>
        <dbReference type="SAM" id="Phobius"/>
    </source>
</evidence>
<gene>
    <name evidence="2" type="ORF">EJ104_12940</name>
</gene>
<sequence>MSPEWVKILVSGMVTLLGVWGGAILALRNAERNRQADLWLKERHETFKEVSRVLFELDNRLLTFRRHIPVLTEPYTNEFRQQLTKQHGEVHKIAEMLLQLQNLRPTTIYFLPAEHRLFQSLLEKLESLGQFTAEHDWTLNQAAQLSDALWEAARTENAASLLKEAVREEDQEAKERAVQAIKAQFEMLTVRDSAGVLQDLHAQAQTIQELTRRLVNVQFAALKLNHPEPFAQLHDPPVE</sequence>
<dbReference type="AlphaFoldDB" id="A0A3S0RA33"/>
<keyword evidence="1" id="KW-0472">Membrane</keyword>
<accession>A0A3S0RA33</accession>
<proteinExistence type="predicted"/>
<feature type="transmembrane region" description="Helical" evidence="1">
    <location>
        <begin position="6"/>
        <end position="27"/>
    </location>
</feature>
<name>A0A3S0RA33_9DEIO</name>
<comment type="caution">
    <text evidence="2">The sequence shown here is derived from an EMBL/GenBank/DDBJ whole genome shotgun (WGS) entry which is preliminary data.</text>
</comment>